<protein>
    <submittedName>
        <fullName evidence="1">Uncharacterized protein</fullName>
    </submittedName>
</protein>
<dbReference type="Gene3D" id="3.60.10.10">
    <property type="entry name" value="Endonuclease/exonuclease/phosphatase"/>
    <property type="match status" value="1"/>
</dbReference>
<dbReference type="HOGENOM" id="CLU_115679_0_0_1"/>
<name>S8DTK7_FOMSC</name>
<reference evidence="1 2" key="1">
    <citation type="journal article" date="2012" name="Science">
        <title>The Paleozoic origin of enzymatic lignin decomposition reconstructed from 31 fungal genomes.</title>
        <authorList>
            <person name="Floudas D."/>
            <person name="Binder M."/>
            <person name="Riley R."/>
            <person name="Barry K."/>
            <person name="Blanchette R.A."/>
            <person name="Henrissat B."/>
            <person name="Martinez A.T."/>
            <person name="Otillar R."/>
            <person name="Spatafora J.W."/>
            <person name="Yadav J.S."/>
            <person name="Aerts A."/>
            <person name="Benoit I."/>
            <person name="Boyd A."/>
            <person name="Carlson A."/>
            <person name="Copeland A."/>
            <person name="Coutinho P.M."/>
            <person name="de Vries R.P."/>
            <person name="Ferreira P."/>
            <person name="Findley K."/>
            <person name="Foster B."/>
            <person name="Gaskell J."/>
            <person name="Glotzer D."/>
            <person name="Gorecki P."/>
            <person name="Heitman J."/>
            <person name="Hesse C."/>
            <person name="Hori C."/>
            <person name="Igarashi K."/>
            <person name="Jurgens J.A."/>
            <person name="Kallen N."/>
            <person name="Kersten P."/>
            <person name="Kohler A."/>
            <person name="Kuees U."/>
            <person name="Kumar T.K.A."/>
            <person name="Kuo A."/>
            <person name="LaButti K."/>
            <person name="Larrondo L.F."/>
            <person name="Lindquist E."/>
            <person name="Ling A."/>
            <person name="Lombard V."/>
            <person name="Lucas S."/>
            <person name="Lundell T."/>
            <person name="Martin R."/>
            <person name="McLaughlin D.J."/>
            <person name="Morgenstern I."/>
            <person name="Morin E."/>
            <person name="Murat C."/>
            <person name="Nagy L.G."/>
            <person name="Nolan M."/>
            <person name="Ohm R.A."/>
            <person name="Patyshakuliyeva A."/>
            <person name="Rokas A."/>
            <person name="Ruiz-Duenas F.J."/>
            <person name="Sabat G."/>
            <person name="Salamov A."/>
            <person name="Samejima M."/>
            <person name="Schmutz J."/>
            <person name="Slot J.C."/>
            <person name="St John F."/>
            <person name="Stenlid J."/>
            <person name="Sun H."/>
            <person name="Sun S."/>
            <person name="Syed K."/>
            <person name="Tsang A."/>
            <person name="Wiebenga A."/>
            <person name="Young D."/>
            <person name="Pisabarro A."/>
            <person name="Eastwood D.C."/>
            <person name="Martin F."/>
            <person name="Cullen D."/>
            <person name="Grigoriev I.V."/>
            <person name="Hibbett D.S."/>
        </authorList>
    </citation>
    <scope>NUCLEOTIDE SEQUENCE</scope>
    <source>
        <strain evidence="2">FP-58527</strain>
    </source>
</reference>
<dbReference type="InterPro" id="IPR036691">
    <property type="entry name" value="Endo/exonu/phosph_ase_sf"/>
</dbReference>
<dbReference type="OrthoDB" id="2830306at2759"/>
<organism evidence="1 2">
    <name type="scientific">Fomitopsis schrenkii</name>
    <name type="common">Brown rot fungus</name>
    <dbReference type="NCBI Taxonomy" id="2126942"/>
    <lineage>
        <taxon>Eukaryota</taxon>
        <taxon>Fungi</taxon>
        <taxon>Dikarya</taxon>
        <taxon>Basidiomycota</taxon>
        <taxon>Agaricomycotina</taxon>
        <taxon>Agaricomycetes</taxon>
        <taxon>Polyporales</taxon>
        <taxon>Fomitopsis</taxon>
    </lineage>
</organism>
<dbReference type="eggNOG" id="ENOG502SRMK">
    <property type="taxonomic scope" value="Eukaryota"/>
</dbReference>
<keyword evidence="2" id="KW-1185">Reference proteome</keyword>
<dbReference type="AlphaFoldDB" id="S8DTK7"/>
<sequence length="177" mass="20254">MLLPPATPTLEAANSKIHTRPDNIFASQELAGLLIRCRTAPELCPPGTDHYLVVTELQVNVPHVVPNTFWNFRKTDWPSFRKSLAIQLVEDVPYPDGDIPSTNVFNNLLTQLLQALHDTINEAVPETRPPPFAKRWFSKESDDMHREVSQLGRAAFNLRDIPCHPVHKEYRTLHNRY</sequence>
<proteinExistence type="predicted"/>
<dbReference type="EMBL" id="KE504187">
    <property type="protein sequence ID" value="EPS96571.1"/>
    <property type="molecule type" value="Genomic_DNA"/>
</dbReference>
<evidence type="ECO:0000313" key="2">
    <source>
        <dbReference type="Proteomes" id="UP000015241"/>
    </source>
</evidence>
<dbReference type="InParanoid" id="S8DTK7"/>
<feature type="non-terminal residue" evidence="1">
    <location>
        <position position="177"/>
    </location>
</feature>
<gene>
    <name evidence="1" type="ORF">FOMPIDRAFT_1098981</name>
</gene>
<evidence type="ECO:0000313" key="1">
    <source>
        <dbReference type="EMBL" id="EPS96571.1"/>
    </source>
</evidence>
<dbReference type="Proteomes" id="UP000015241">
    <property type="component" value="Unassembled WGS sequence"/>
</dbReference>
<dbReference type="STRING" id="743788.S8DTK7"/>
<accession>S8DTK7</accession>